<dbReference type="EMBL" id="JADCUA010000023">
    <property type="protein sequence ID" value="KAH9831947.1"/>
    <property type="molecule type" value="Genomic_DNA"/>
</dbReference>
<dbReference type="RefSeq" id="XP_047774993.1">
    <property type="nucleotide sequence ID" value="XM_047917438.1"/>
</dbReference>
<protein>
    <submittedName>
        <fullName evidence="1">Uncharacterized protein</fullName>
    </submittedName>
</protein>
<organism evidence="1 2">
    <name type="scientific">Rhodofomes roseus</name>
    <dbReference type="NCBI Taxonomy" id="34475"/>
    <lineage>
        <taxon>Eukaryota</taxon>
        <taxon>Fungi</taxon>
        <taxon>Dikarya</taxon>
        <taxon>Basidiomycota</taxon>
        <taxon>Agaricomycotina</taxon>
        <taxon>Agaricomycetes</taxon>
        <taxon>Polyporales</taxon>
        <taxon>Rhodofomes</taxon>
    </lineage>
</organism>
<dbReference type="GeneID" id="71998170"/>
<evidence type="ECO:0000313" key="2">
    <source>
        <dbReference type="Proteomes" id="UP000814176"/>
    </source>
</evidence>
<name>A0ABQ8K4R0_9APHY</name>
<accession>A0ABQ8K4R0</accession>
<gene>
    <name evidence="1" type="ORF">C8Q71DRAFT_273924</name>
</gene>
<reference evidence="1 2" key="1">
    <citation type="journal article" date="2021" name="Environ. Microbiol.">
        <title>Gene family expansions and transcriptome signatures uncover fungal adaptations to wood decay.</title>
        <authorList>
            <person name="Hage H."/>
            <person name="Miyauchi S."/>
            <person name="Viragh M."/>
            <person name="Drula E."/>
            <person name="Min B."/>
            <person name="Chaduli D."/>
            <person name="Navarro D."/>
            <person name="Favel A."/>
            <person name="Norest M."/>
            <person name="Lesage-Meessen L."/>
            <person name="Balint B."/>
            <person name="Merenyi Z."/>
            <person name="de Eugenio L."/>
            <person name="Morin E."/>
            <person name="Martinez A.T."/>
            <person name="Baldrian P."/>
            <person name="Stursova M."/>
            <person name="Martinez M.J."/>
            <person name="Novotny C."/>
            <person name="Magnuson J.K."/>
            <person name="Spatafora J.W."/>
            <person name="Maurice S."/>
            <person name="Pangilinan J."/>
            <person name="Andreopoulos W."/>
            <person name="LaButti K."/>
            <person name="Hundley H."/>
            <person name="Na H."/>
            <person name="Kuo A."/>
            <person name="Barry K."/>
            <person name="Lipzen A."/>
            <person name="Henrissat B."/>
            <person name="Riley R."/>
            <person name="Ahrendt S."/>
            <person name="Nagy L.G."/>
            <person name="Grigoriev I.V."/>
            <person name="Martin F."/>
            <person name="Rosso M.N."/>
        </authorList>
    </citation>
    <scope>NUCLEOTIDE SEQUENCE [LARGE SCALE GENOMIC DNA]</scope>
    <source>
        <strain evidence="1 2">CIRM-BRFM 1785</strain>
    </source>
</reference>
<dbReference type="Proteomes" id="UP000814176">
    <property type="component" value="Unassembled WGS sequence"/>
</dbReference>
<evidence type="ECO:0000313" key="1">
    <source>
        <dbReference type="EMBL" id="KAH9831947.1"/>
    </source>
</evidence>
<comment type="caution">
    <text evidence="1">The sequence shown here is derived from an EMBL/GenBank/DDBJ whole genome shotgun (WGS) entry which is preliminary data.</text>
</comment>
<keyword evidence="2" id="KW-1185">Reference proteome</keyword>
<proteinExistence type="predicted"/>
<sequence length="220" mass="24262">MSQDKLVATPRPPSTACLRLSQNGHLARGSEVTRTRILDTRSAGFVLYFCKGTRSSRMPGPRHKRVVLGQRHGYWGEALWKANPTSVLQFIILDTKARYPDIGVLIACPVGTTASMLVPQSRPHRTLGMASIVRGRRHLPQVLPDDIGILRQGKKLASLVNSTSCIMSFCGASTSTHRRSVHDNERRMYLASALICPIEMCGICRDVDFCQSLRRSGSCG</sequence>